<dbReference type="InterPro" id="IPR042177">
    <property type="entry name" value="Cell/Rod_1"/>
</dbReference>
<protein>
    <recommendedName>
        <fullName evidence="2">Cell shape-determining protein MreC</fullName>
    </recommendedName>
    <alternativeName>
        <fullName evidence="4">Cell shape protein MreC</fullName>
    </alternativeName>
</protein>
<comment type="similarity">
    <text evidence="1">Belongs to the MreC family.</text>
</comment>
<dbReference type="Pfam" id="PF04085">
    <property type="entry name" value="MreC"/>
    <property type="match status" value="1"/>
</dbReference>
<evidence type="ECO:0000256" key="5">
    <source>
        <dbReference type="SAM" id="Phobius"/>
    </source>
</evidence>
<keyword evidence="5" id="KW-0812">Transmembrane</keyword>
<dbReference type="NCBIfam" id="TIGR00219">
    <property type="entry name" value="mreC"/>
    <property type="match status" value="1"/>
</dbReference>
<feature type="transmembrane region" description="Helical" evidence="5">
    <location>
        <begin position="7"/>
        <end position="28"/>
    </location>
</feature>
<dbReference type="GO" id="GO:0005886">
    <property type="term" value="C:plasma membrane"/>
    <property type="evidence" value="ECO:0007669"/>
    <property type="project" value="TreeGrafter"/>
</dbReference>
<dbReference type="InterPro" id="IPR007221">
    <property type="entry name" value="MreC"/>
</dbReference>
<accession>A0A0W8FU41</accession>
<keyword evidence="5" id="KW-0472">Membrane</keyword>
<evidence type="ECO:0000256" key="4">
    <source>
        <dbReference type="ARBA" id="ARBA00032089"/>
    </source>
</evidence>
<name>A0A0W8FU41_9ZZZZ</name>
<dbReference type="Gene3D" id="2.40.10.350">
    <property type="entry name" value="Rod shape-determining protein MreC, domain 2"/>
    <property type="match status" value="1"/>
</dbReference>
<dbReference type="InterPro" id="IPR055342">
    <property type="entry name" value="MreC_beta-barrel_core"/>
</dbReference>
<evidence type="ECO:0000259" key="6">
    <source>
        <dbReference type="Pfam" id="PF04085"/>
    </source>
</evidence>
<reference evidence="7" key="1">
    <citation type="journal article" date="2015" name="Proc. Natl. Acad. Sci. U.S.A.">
        <title>Networks of energetic and metabolic interactions define dynamics in microbial communities.</title>
        <authorList>
            <person name="Embree M."/>
            <person name="Liu J.K."/>
            <person name="Al-Bassam M.M."/>
            <person name="Zengler K."/>
        </authorList>
    </citation>
    <scope>NUCLEOTIDE SEQUENCE</scope>
</reference>
<dbReference type="GO" id="GO:0008360">
    <property type="term" value="P:regulation of cell shape"/>
    <property type="evidence" value="ECO:0007669"/>
    <property type="project" value="UniProtKB-KW"/>
</dbReference>
<dbReference type="Gene3D" id="2.40.10.340">
    <property type="entry name" value="Rod shape-determining protein MreC, domain 1"/>
    <property type="match status" value="1"/>
</dbReference>
<comment type="caution">
    <text evidence="7">The sequence shown here is derived from an EMBL/GenBank/DDBJ whole genome shotgun (WGS) entry which is preliminary data.</text>
</comment>
<dbReference type="InterPro" id="IPR042175">
    <property type="entry name" value="Cell/Rod_MreC_2"/>
</dbReference>
<keyword evidence="3" id="KW-0133">Cell shape</keyword>
<evidence type="ECO:0000256" key="2">
    <source>
        <dbReference type="ARBA" id="ARBA00013855"/>
    </source>
</evidence>
<evidence type="ECO:0000313" key="7">
    <source>
        <dbReference type="EMBL" id="KUG24265.1"/>
    </source>
</evidence>
<proteinExistence type="inferred from homology"/>
<evidence type="ECO:0000256" key="1">
    <source>
        <dbReference type="ARBA" id="ARBA00009369"/>
    </source>
</evidence>
<feature type="domain" description="Rod shape-determining protein MreC beta-barrel core" evidence="6">
    <location>
        <begin position="122"/>
        <end position="267"/>
    </location>
</feature>
<evidence type="ECO:0000256" key="3">
    <source>
        <dbReference type="ARBA" id="ARBA00022960"/>
    </source>
</evidence>
<dbReference type="PANTHER" id="PTHR34138:SF1">
    <property type="entry name" value="CELL SHAPE-DETERMINING PROTEIN MREC"/>
    <property type="match status" value="1"/>
</dbReference>
<dbReference type="EMBL" id="LNQE01000854">
    <property type="protein sequence ID" value="KUG24265.1"/>
    <property type="molecule type" value="Genomic_DNA"/>
</dbReference>
<dbReference type="PANTHER" id="PTHR34138">
    <property type="entry name" value="CELL SHAPE-DETERMINING PROTEIN MREC"/>
    <property type="match status" value="1"/>
</dbReference>
<dbReference type="AlphaFoldDB" id="A0A0W8FU41"/>
<keyword evidence="5" id="KW-1133">Transmembrane helix</keyword>
<sequence>MFFLRKYKTAILIIALLVIALIMLFFNLKYGAGRGFLSKIVLETVAPVQKGVSVSIRNIKDAWLRYIFLIGIEEENKNLKKKINDLKAVLILYQEGYLEAQRLKKLLSLTNDYNYQFICASVIGREQAALSKIILIDKGTINGLKVGMPVVVPPGLIGRLVDVSWHASKVLLLIDENSNIDAIVQRTRMQGIISGAGSRGLLLKYISKTQDVQVGDVIISSGIGGVFPKGLLIGQVSHVDRLEASLFLKINVAPFVDFSKLEEVLVLASSENKN</sequence>
<gene>
    <name evidence="7" type="ORF">ASZ90_005928</name>
</gene>
<organism evidence="7">
    <name type="scientific">hydrocarbon metagenome</name>
    <dbReference type="NCBI Taxonomy" id="938273"/>
    <lineage>
        <taxon>unclassified sequences</taxon>
        <taxon>metagenomes</taxon>
        <taxon>ecological metagenomes</taxon>
    </lineage>
</organism>
<dbReference type="PIRSF" id="PIRSF038471">
    <property type="entry name" value="MreC"/>
    <property type="match status" value="1"/>
</dbReference>